<evidence type="ECO:0000256" key="5">
    <source>
        <dbReference type="SAM" id="SignalP"/>
    </source>
</evidence>
<dbReference type="RefSeq" id="WP_086742439.1">
    <property type="nucleotide sequence ID" value="NZ_MWPV01000001.1"/>
</dbReference>
<dbReference type="EMBL" id="MWPV01000001">
    <property type="protein sequence ID" value="OUL59047.1"/>
    <property type="molecule type" value="Genomic_DNA"/>
</dbReference>
<dbReference type="FunFam" id="3.30.70.270:FF:000001">
    <property type="entry name" value="Diguanylate cyclase domain protein"/>
    <property type="match status" value="1"/>
</dbReference>
<gene>
    <name evidence="7" type="ORF">B1199_01825</name>
</gene>
<dbReference type="InterPro" id="IPR000160">
    <property type="entry name" value="GGDEF_dom"/>
</dbReference>
<dbReference type="SUPFAM" id="SSF55073">
    <property type="entry name" value="Nucleotide cyclase"/>
    <property type="match status" value="1"/>
</dbReference>
<evidence type="ECO:0000256" key="2">
    <source>
        <dbReference type="ARBA" id="ARBA00012528"/>
    </source>
</evidence>
<evidence type="ECO:0000313" key="8">
    <source>
        <dbReference type="Proteomes" id="UP000194841"/>
    </source>
</evidence>
<keyword evidence="4" id="KW-1133">Transmembrane helix</keyword>
<dbReference type="NCBIfam" id="TIGR00254">
    <property type="entry name" value="GGDEF"/>
    <property type="match status" value="1"/>
</dbReference>
<dbReference type="InterPro" id="IPR011990">
    <property type="entry name" value="TPR-like_helical_dom_sf"/>
</dbReference>
<dbReference type="PROSITE" id="PS50887">
    <property type="entry name" value="GGDEF"/>
    <property type="match status" value="1"/>
</dbReference>
<dbReference type="PANTHER" id="PTHR45138">
    <property type="entry name" value="REGULATORY COMPONENTS OF SENSORY TRANSDUCTION SYSTEM"/>
    <property type="match status" value="1"/>
</dbReference>
<feature type="signal peptide" evidence="5">
    <location>
        <begin position="1"/>
        <end position="24"/>
    </location>
</feature>
<dbReference type="Pfam" id="PF00990">
    <property type="entry name" value="GGDEF"/>
    <property type="match status" value="1"/>
</dbReference>
<dbReference type="EC" id="2.7.7.65" evidence="2"/>
<dbReference type="Gene3D" id="1.25.40.10">
    <property type="entry name" value="Tetratricopeptide repeat domain"/>
    <property type="match status" value="1"/>
</dbReference>
<protein>
    <recommendedName>
        <fullName evidence="2">diguanylate cyclase</fullName>
        <ecNumber evidence="2">2.7.7.65</ecNumber>
    </recommendedName>
</protein>
<dbReference type="InterPro" id="IPR029787">
    <property type="entry name" value="Nucleotide_cyclase"/>
</dbReference>
<proteinExistence type="predicted"/>
<dbReference type="InterPro" id="IPR050469">
    <property type="entry name" value="Diguanylate_Cyclase"/>
</dbReference>
<accession>A0A244CTW3</accession>
<dbReference type="CDD" id="cd01949">
    <property type="entry name" value="GGDEF"/>
    <property type="match status" value="1"/>
</dbReference>
<comment type="caution">
    <text evidence="7">The sequence shown here is derived from an EMBL/GenBank/DDBJ whole genome shotgun (WGS) entry which is preliminary data.</text>
</comment>
<evidence type="ECO:0000259" key="6">
    <source>
        <dbReference type="PROSITE" id="PS50887"/>
    </source>
</evidence>
<dbReference type="Gene3D" id="3.30.70.270">
    <property type="match status" value="1"/>
</dbReference>
<organism evidence="7 8">
    <name type="scientific">Pseudoalteromonas ulvae</name>
    <dbReference type="NCBI Taxonomy" id="107327"/>
    <lineage>
        <taxon>Bacteria</taxon>
        <taxon>Pseudomonadati</taxon>
        <taxon>Pseudomonadota</taxon>
        <taxon>Gammaproteobacteria</taxon>
        <taxon>Alteromonadales</taxon>
        <taxon>Pseudoalteromonadaceae</taxon>
        <taxon>Pseudoalteromonas</taxon>
    </lineage>
</organism>
<keyword evidence="4" id="KW-0472">Membrane</keyword>
<feature type="domain" description="GGDEF" evidence="6">
    <location>
        <begin position="472"/>
        <end position="611"/>
    </location>
</feature>
<dbReference type="AlphaFoldDB" id="A0A244CTW3"/>
<dbReference type="Proteomes" id="UP000194841">
    <property type="component" value="Unassembled WGS sequence"/>
</dbReference>
<dbReference type="PANTHER" id="PTHR45138:SF9">
    <property type="entry name" value="DIGUANYLATE CYCLASE DGCM-RELATED"/>
    <property type="match status" value="1"/>
</dbReference>
<evidence type="ECO:0000256" key="1">
    <source>
        <dbReference type="ARBA" id="ARBA00001946"/>
    </source>
</evidence>
<keyword evidence="8" id="KW-1185">Reference proteome</keyword>
<comment type="cofactor">
    <cofactor evidence="1">
        <name>Mg(2+)</name>
        <dbReference type="ChEBI" id="CHEBI:18420"/>
    </cofactor>
</comment>
<name>A0A244CTW3_PSEDV</name>
<reference evidence="7 8" key="1">
    <citation type="submission" date="2017-02" db="EMBL/GenBank/DDBJ databases">
        <title>Pseudoalteromonas ulvae TC14 Genome.</title>
        <authorList>
            <person name="Molmeret M."/>
        </authorList>
    </citation>
    <scope>NUCLEOTIDE SEQUENCE [LARGE SCALE GENOMIC DNA]</scope>
    <source>
        <strain evidence="7">TC14</strain>
    </source>
</reference>
<dbReference type="SUPFAM" id="SSF48452">
    <property type="entry name" value="TPR-like"/>
    <property type="match status" value="1"/>
</dbReference>
<sequence>MTKSSLILLAVIAGNSLVAHSALAQITEQPSEAIDAKVTSIKAKNVLEGQTSNKLEASLAKLKSLIADDYDFMMLTALDDVKANLQATPSLAIELEALLLEAKIKQYFGAFSEALLLNAQALDIGEQLQDPILLAHVYSAYGQLHLELEKTRLANQFYDLGLQAIGENNPAYRAHILVLKGQLHVFNGSYRQAILLYQQAETLLTADSITQIELQLAYSQAALKLGRPEDAREALEKLNPTFVAVFSSEQMLKYQLLKAQTYLQQGEFQQAIEIALEQLSITYNSRFLTIQAQLQKLLADAYLQLGEMREAYIFLNRYHLTVVALDEQKRNNKVLQLEAQLNTRLQQQQIRLLEQENTLHATQIQQQHLQQQQQQKEHEQTKKKWGFFAVLFMVFVWILYRRFITQQYLARLKSEVTKQTLELAQKNKELEQLSYSDSLTGLHNRHYFTNIIEDEIALVERAFSSTKASDAYGLSFALIDIDYFKHINDRFGHGAGDSVLKQFSTILKTVIREGDFVIRWGGEEFLIVFRHALRDDVPAIVERLRTRVAHYPFDLEQNKPLQISCSIGLATFPFNKQNVTAFSWQQVLELADLALYGAKKSGRNAWIALDYQAQSQLSSEQLIKQGLAQAVASKAISVQSNLTQPLQF</sequence>
<comment type="catalytic activity">
    <reaction evidence="3">
        <text>2 GTP = 3',3'-c-di-GMP + 2 diphosphate</text>
        <dbReference type="Rhea" id="RHEA:24898"/>
        <dbReference type="ChEBI" id="CHEBI:33019"/>
        <dbReference type="ChEBI" id="CHEBI:37565"/>
        <dbReference type="ChEBI" id="CHEBI:58805"/>
        <dbReference type="EC" id="2.7.7.65"/>
    </reaction>
</comment>
<dbReference type="OrthoDB" id="9813903at2"/>
<dbReference type="GO" id="GO:0052621">
    <property type="term" value="F:diguanylate cyclase activity"/>
    <property type="evidence" value="ECO:0007669"/>
    <property type="project" value="UniProtKB-EC"/>
</dbReference>
<evidence type="ECO:0000313" key="7">
    <source>
        <dbReference type="EMBL" id="OUL59047.1"/>
    </source>
</evidence>
<keyword evidence="5" id="KW-0732">Signal</keyword>
<evidence type="ECO:0000256" key="4">
    <source>
        <dbReference type="SAM" id="Phobius"/>
    </source>
</evidence>
<evidence type="ECO:0000256" key="3">
    <source>
        <dbReference type="ARBA" id="ARBA00034247"/>
    </source>
</evidence>
<dbReference type="SMART" id="SM00267">
    <property type="entry name" value="GGDEF"/>
    <property type="match status" value="1"/>
</dbReference>
<keyword evidence="4" id="KW-0812">Transmembrane</keyword>
<feature type="chain" id="PRO_5012309202" description="diguanylate cyclase" evidence="5">
    <location>
        <begin position="25"/>
        <end position="648"/>
    </location>
</feature>
<feature type="transmembrane region" description="Helical" evidence="4">
    <location>
        <begin position="385"/>
        <end position="404"/>
    </location>
</feature>
<dbReference type="InterPro" id="IPR043128">
    <property type="entry name" value="Rev_trsase/Diguanyl_cyclase"/>
</dbReference>